<name>A0A4C1US35_EUMVA</name>
<sequence>MYAELMLLASLLLVVALQCADTARVHGVPFQLVSAVVYWRRWLDQDHLLHTRTVISFAQPSLNVRAHALFDDSRVQISSAA</sequence>
<reference evidence="2 3" key="1">
    <citation type="journal article" date="2019" name="Commun. Biol.">
        <title>The bagworm genome reveals a unique fibroin gene that provides high tensile strength.</title>
        <authorList>
            <person name="Kono N."/>
            <person name="Nakamura H."/>
            <person name="Ohtoshi R."/>
            <person name="Tomita M."/>
            <person name="Numata K."/>
            <person name="Arakawa K."/>
        </authorList>
    </citation>
    <scope>NUCLEOTIDE SEQUENCE [LARGE SCALE GENOMIC DNA]</scope>
</reference>
<accession>A0A4C1US35</accession>
<evidence type="ECO:0008006" key="4">
    <source>
        <dbReference type="Google" id="ProtNLM"/>
    </source>
</evidence>
<gene>
    <name evidence="2" type="ORF">EVAR_78962_1</name>
</gene>
<organism evidence="2 3">
    <name type="scientific">Eumeta variegata</name>
    <name type="common">Bagworm moth</name>
    <name type="synonym">Eumeta japonica</name>
    <dbReference type="NCBI Taxonomy" id="151549"/>
    <lineage>
        <taxon>Eukaryota</taxon>
        <taxon>Metazoa</taxon>
        <taxon>Ecdysozoa</taxon>
        <taxon>Arthropoda</taxon>
        <taxon>Hexapoda</taxon>
        <taxon>Insecta</taxon>
        <taxon>Pterygota</taxon>
        <taxon>Neoptera</taxon>
        <taxon>Endopterygota</taxon>
        <taxon>Lepidoptera</taxon>
        <taxon>Glossata</taxon>
        <taxon>Ditrysia</taxon>
        <taxon>Tineoidea</taxon>
        <taxon>Psychidae</taxon>
        <taxon>Oiketicinae</taxon>
        <taxon>Eumeta</taxon>
    </lineage>
</organism>
<proteinExistence type="predicted"/>
<protein>
    <recommendedName>
        <fullName evidence="4">Secreted protein</fullName>
    </recommendedName>
</protein>
<dbReference type="EMBL" id="BGZK01000218">
    <property type="protein sequence ID" value="GBP29268.1"/>
    <property type="molecule type" value="Genomic_DNA"/>
</dbReference>
<dbReference type="Proteomes" id="UP000299102">
    <property type="component" value="Unassembled WGS sequence"/>
</dbReference>
<evidence type="ECO:0000256" key="1">
    <source>
        <dbReference type="SAM" id="SignalP"/>
    </source>
</evidence>
<evidence type="ECO:0000313" key="2">
    <source>
        <dbReference type="EMBL" id="GBP29268.1"/>
    </source>
</evidence>
<keyword evidence="3" id="KW-1185">Reference proteome</keyword>
<keyword evidence="1" id="KW-0732">Signal</keyword>
<evidence type="ECO:0000313" key="3">
    <source>
        <dbReference type="Proteomes" id="UP000299102"/>
    </source>
</evidence>
<dbReference type="AlphaFoldDB" id="A0A4C1US35"/>
<feature type="chain" id="PRO_5020035312" description="Secreted protein" evidence="1">
    <location>
        <begin position="28"/>
        <end position="81"/>
    </location>
</feature>
<feature type="signal peptide" evidence="1">
    <location>
        <begin position="1"/>
        <end position="27"/>
    </location>
</feature>
<comment type="caution">
    <text evidence="2">The sequence shown here is derived from an EMBL/GenBank/DDBJ whole genome shotgun (WGS) entry which is preliminary data.</text>
</comment>